<evidence type="ECO:0000256" key="4">
    <source>
        <dbReference type="SAM" id="Phobius"/>
    </source>
</evidence>
<dbReference type="PANTHER" id="PTHR22847">
    <property type="entry name" value="WD40 REPEAT PROTEIN"/>
    <property type="match status" value="1"/>
</dbReference>
<evidence type="ECO:0000256" key="2">
    <source>
        <dbReference type="ARBA" id="ARBA00022737"/>
    </source>
</evidence>
<organism evidence="5 6">
    <name type="scientific">Reticulomyxa filosa</name>
    <dbReference type="NCBI Taxonomy" id="46433"/>
    <lineage>
        <taxon>Eukaryota</taxon>
        <taxon>Sar</taxon>
        <taxon>Rhizaria</taxon>
        <taxon>Retaria</taxon>
        <taxon>Foraminifera</taxon>
        <taxon>Monothalamids</taxon>
        <taxon>Reticulomyxidae</taxon>
        <taxon>Reticulomyxa</taxon>
    </lineage>
</organism>
<dbReference type="CDD" id="cd00200">
    <property type="entry name" value="WD40"/>
    <property type="match status" value="1"/>
</dbReference>
<feature type="transmembrane region" description="Helical" evidence="4">
    <location>
        <begin position="26"/>
        <end position="47"/>
    </location>
</feature>
<dbReference type="InterPro" id="IPR001680">
    <property type="entry name" value="WD40_rpt"/>
</dbReference>
<evidence type="ECO:0000256" key="1">
    <source>
        <dbReference type="ARBA" id="ARBA00022574"/>
    </source>
</evidence>
<name>X6P7U6_RETFI</name>
<dbReference type="PROSITE" id="PS50294">
    <property type="entry name" value="WD_REPEATS_REGION"/>
    <property type="match status" value="4"/>
</dbReference>
<evidence type="ECO:0000313" key="5">
    <source>
        <dbReference type="EMBL" id="ETO33707.1"/>
    </source>
</evidence>
<feature type="repeat" description="WD" evidence="3">
    <location>
        <begin position="317"/>
        <end position="343"/>
    </location>
</feature>
<dbReference type="InterPro" id="IPR019775">
    <property type="entry name" value="WD40_repeat_CS"/>
</dbReference>
<dbReference type="Gene3D" id="2.130.10.10">
    <property type="entry name" value="YVTN repeat-like/Quinoprotein amine dehydrogenase"/>
    <property type="match status" value="3"/>
</dbReference>
<feature type="repeat" description="WD" evidence="3">
    <location>
        <begin position="393"/>
        <end position="444"/>
    </location>
</feature>
<dbReference type="Proteomes" id="UP000023152">
    <property type="component" value="Unassembled WGS sequence"/>
</dbReference>
<keyword evidence="2" id="KW-0677">Repeat</keyword>
<accession>X6P7U6</accession>
<dbReference type="SUPFAM" id="SSF50978">
    <property type="entry name" value="WD40 repeat-like"/>
    <property type="match status" value="1"/>
</dbReference>
<dbReference type="InterPro" id="IPR036322">
    <property type="entry name" value="WD40_repeat_dom_sf"/>
</dbReference>
<feature type="transmembrane region" description="Helical" evidence="4">
    <location>
        <begin position="96"/>
        <end position="121"/>
    </location>
</feature>
<sequence length="444" mass="50814">MPKTTKVIFITKIEIVFGLQTETKHIFVFFFLFFVYWNFLKNSLLVLKKIHIIQSKTKKLKNEQRKTSCNATNISKLHFNFSSLIGLEYYTLNLDGYIILTNLLSIMLCFCCSFNDIYLFIIRYHHLIQATDFFMIDIFRSSSKLLKIFAGHTHCVNSIDYTIFADSQFLCSGSSDETVRVWDFNNNKQIQLFNEHSKSVHCVKFSPYHCNDHRNVICSSSNDRTILFWDIEDNQQFQIFVGHAGSVNSIEFSPFNGGRYLCSGSFDKTIRLWDVETFESLHIFKGHSDGICCVDISPLQSNNKNNKSNCIGVIGGNGYTICSGSWDETIRIWDIKTSKQLIVFKGYKNCVTCVKYGSNELGFSGGANTILSGSDDPIVRLCDIRSGQQIQVFKGHTDTVMCVEYSPFVINNNEVGCRSNVICSGSYDNTIRFWDIRSNKKNCM</sequence>
<dbReference type="EMBL" id="ASPP01003186">
    <property type="protein sequence ID" value="ETO33707.1"/>
    <property type="molecule type" value="Genomic_DNA"/>
</dbReference>
<feature type="repeat" description="WD" evidence="3">
    <location>
        <begin position="193"/>
        <end position="239"/>
    </location>
</feature>
<protein>
    <submittedName>
        <fullName evidence="5">G-protein beta WD-40 repeats containing protein</fullName>
    </submittedName>
</protein>
<keyword evidence="1 3" id="KW-0853">WD repeat</keyword>
<dbReference type="PROSITE" id="PS00678">
    <property type="entry name" value="WD_REPEATS_1"/>
    <property type="match status" value="4"/>
</dbReference>
<keyword evidence="4" id="KW-1133">Transmembrane helix</keyword>
<dbReference type="PANTHER" id="PTHR22847:SF637">
    <property type="entry name" value="WD REPEAT DOMAIN 5B"/>
    <property type="match status" value="1"/>
</dbReference>
<dbReference type="InterPro" id="IPR020472">
    <property type="entry name" value="WD40_PAC1"/>
</dbReference>
<evidence type="ECO:0000313" key="6">
    <source>
        <dbReference type="Proteomes" id="UP000023152"/>
    </source>
</evidence>
<dbReference type="GO" id="GO:1990234">
    <property type="term" value="C:transferase complex"/>
    <property type="evidence" value="ECO:0007669"/>
    <property type="project" value="UniProtKB-ARBA"/>
</dbReference>
<dbReference type="AlphaFoldDB" id="X6P7U6"/>
<keyword evidence="6" id="KW-1185">Reference proteome</keyword>
<dbReference type="PROSITE" id="PS50082">
    <property type="entry name" value="WD_REPEATS_2"/>
    <property type="match status" value="5"/>
</dbReference>
<dbReference type="InterPro" id="IPR015943">
    <property type="entry name" value="WD40/YVTN_repeat-like_dom_sf"/>
</dbReference>
<feature type="repeat" description="WD" evidence="3">
    <location>
        <begin position="149"/>
        <end position="192"/>
    </location>
</feature>
<evidence type="ECO:0000256" key="3">
    <source>
        <dbReference type="PROSITE-ProRule" id="PRU00221"/>
    </source>
</evidence>
<gene>
    <name evidence="5" type="ORF">RFI_03395</name>
</gene>
<keyword evidence="4" id="KW-0812">Transmembrane</keyword>
<keyword evidence="4" id="KW-0472">Membrane</keyword>
<feature type="repeat" description="WD" evidence="3">
    <location>
        <begin position="240"/>
        <end position="283"/>
    </location>
</feature>
<dbReference type="Pfam" id="PF00400">
    <property type="entry name" value="WD40"/>
    <property type="match status" value="6"/>
</dbReference>
<proteinExistence type="predicted"/>
<dbReference type="PRINTS" id="PR00320">
    <property type="entry name" value="GPROTEINBRPT"/>
</dbReference>
<dbReference type="SMART" id="SM00320">
    <property type="entry name" value="WD40"/>
    <property type="match status" value="6"/>
</dbReference>
<reference evidence="5 6" key="1">
    <citation type="journal article" date="2013" name="Curr. Biol.">
        <title>The Genome of the Foraminiferan Reticulomyxa filosa.</title>
        <authorList>
            <person name="Glockner G."/>
            <person name="Hulsmann N."/>
            <person name="Schleicher M."/>
            <person name="Noegel A.A."/>
            <person name="Eichinger L."/>
            <person name="Gallinger C."/>
            <person name="Pawlowski J."/>
            <person name="Sierra R."/>
            <person name="Euteneuer U."/>
            <person name="Pillet L."/>
            <person name="Moustafa A."/>
            <person name="Platzer M."/>
            <person name="Groth M."/>
            <person name="Szafranski K."/>
            <person name="Schliwa M."/>
        </authorList>
    </citation>
    <scope>NUCLEOTIDE SEQUENCE [LARGE SCALE GENOMIC DNA]</scope>
</reference>
<dbReference type="OrthoDB" id="361494at2759"/>
<comment type="caution">
    <text evidence="5">The sequence shown here is derived from an EMBL/GenBank/DDBJ whole genome shotgun (WGS) entry which is preliminary data.</text>
</comment>